<dbReference type="PRINTS" id="PR00421">
    <property type="entry name" value="THIOREDOXIN"/>
</dbReference>
<evidence type="ECO:0000313" key="6">
    <source>
        <dbReference type="EMBL" id="EJX10548.1"/>
    </source>
</evidence>
<proteinExistence type="predicted"/>
<dbReference type="PANTHER" id="PTHR45663:SF11">
    <property type="entry name" value="GEO12009P1"/>
    <property type="match status" value="1"/>
</dbReference>
<dbReference type="Gene3D" id="3.40.30.10">
    <property type="entry name" value="Glutaredoxin"/>
    <property type="match status" value="1"/>
</dbReference>
<evidence type="ECO:0000256" key="3">
    <source>
        <dbReference type="ARBA" id="ARBA00023157"/>
    </source>
</evidence>
<evidence type="ECO:0000259" key="5">
    <source>
        <dbReference type="PROSITE" id="PS51352"/>
    </source>
</evidence>
<keyword evidence="4" id="KW-0676">Redox-active center</keyword>
<sequence>MSEILHVNDDNFEATVLQADLPVFVDFWAPWCGPCRMLAPRLEQAAETFDGRARIVKYNCDEASGVATELGIRGIPAIIAFKNGEIVGQHTGYCDQGTLDNFIEKHL</sequence>
<dbReference type="PROSITE" id="PS00194">
    <property type="entry name" value="THIOREDOXIN_1"/>
    <property type="match status" value="1"/>
</dbReference>
<dbReference type="InterPro" id="IPR005746">
    <property type="entry name" value="Thioredoxin"/>
</dbReference>
<dbReference type="AlphaFoldDB" id="J9H3L7"/>
<evidence type="ECO:0000256" key="4">
    <source>
        <dbReference type="ARBA" id="ARBA00023284"/>
    </source>
</evidence>
<dbReference type="GO" id="GO:0019153">
    <property type="term" value="F:protein-disulfide reductase (glutathione) activity"/>
    <property type="evidence" value="ECO:0007669"/>
    <property type="project" value="UniProtKB-EC"/>
</dbReference>
<evidence type="ECO:0000256" key="1">
    <source>
        <dbReference type="ARBA" id="ARBA00022448"/>
    </source>
</evidence>
<dbReference type="EC" id="1.8.4.2" evidence="6"/>
<keyword evidence="6" id="KW-0560">Oxidoreductase</keyword>
<organism evidence="6">
    <name type="scientific">gut metagenome</name>
    <dbReference type="NCBI Taxonomy" id="749906"/>
    <lineage>
        <taxon>unclassified sequences</taxon>
        <taxon>metagenomes</taxon>
        <taxon>organismal metagenomes</taxon>
    </lineage>
</organism>
<dbReference type="EMBL" id="AMCI01000162">
    <property type="protein sequence ID" value="EJX10548.1"/>
    <property type="molecule type" value="Genomic_DNA"/>
</dbReference>
<protein>
    <submittedName>
        <fullName evidence="6">Thioredoxin</fullName>
        <ecNumber evidence="6">1.8.4.2</ecNumber>
    </submittedName>
</protein>
<dbReference type="FunFam" id="3.40.30.10:FF:000001">
    <property type="entry name" value="Thioredoxin"/>
    <property type="match status" value="1"/>
</dbReference>
<keyword evidence="1" id="KW-0813">Transport</keyword>
<dbReference type="NCBIfam" id="TIGR01068">
    <property type="entry name" value="thioredoxin"/>
    <property type="match status" value="1"/>
</dbReference>
<evidence type="ECO:0000256" key="2">
    <source>
        <dbReference type="ARBA" id="ARBA00022982"/>
    </source>
</evidence>
<gene>
    <name evidence="6" type="ORF">EVA_01022</name>
</gene>
<dbReference type="PANTHER" id="PTHR45663">
    <property type="entry name" value="GEO12009P1"/>
    <property type="match status" value="1"/>
</dbReference>
<dbReference type="InterPro" id="IPR017937">
    <property type="entry name" value="Thioredoxin_CS"/>
</dbReference>
<dbReference type="PIRSF" id="PIRSF000077">
    <property type="entry name" value="Thioredoxin"/>
    <property type="match status" value="1"/>
</dbReference>
<dbReference type="Pfam" id="PF00085">
    <property type="entry name" value="Thioredoxin"/>
    <property type="match status" value="1"/>
</dbReference>
<dbReference type="CDD" id="cd02947">
    <property type="entry name" value="TRX_family"/>
    <property type="match status" value="1"/>
</dbReference>
<comment type="caution">
    <text evidence="6">The sequence shown here is derived from an EMBL/GenBank/DDBJ whole genome shotgun (WGS) entry which is preliminary data.</text>
</comment>
<dbReference type="InterPro" id="IPR013766">
    <property type="entry name" value="Thioredoxin_domain"/>
</dbReference>
<dbReference type="InterPro" id="IPR036249">
    <property type="entry name" value="Thioredoxin-like_sf"/>
</dbReference>
<accession>J9H3L7</accession>
<dbReference type="SUPFAM" id="SSF52833">
    <property type="entry name" value="Thioredoxin-like"/>
    <property type="match status" value="1"/>
</dbReference>
<name>J9H3L7_9ZZZZ</name>
<dbReference type="GO" id="GO:0005737">
    <property type="term" value="C:cytoplasm"/>
    <property type="evidence" value="ECO:0007669"/>
    <property type="project" value="TreeGrafter"/>
</dbReference>
<feature type="domain" description="Thioredoxin" evidence="5">
    <location>
        <begin position="1"/>
        <end position="107"/>
    </location>
</feature>
<dbReference type="PROSITE" id="PS51352">
    <property type="entry name" value="THIOREDOXIN_2"/>
    <property type="match status" value="1"/>
</dbReference>
<reference evidence="6" key="1">
    <citation type="journal article" date="2012" name="PLoS ONE">
        <title>Gene sets for utilization of primary and secondary nutrition supplies in the distal gut of endangered iberian lynx.</title>
        <authorList>
            <person name="Alcaide M."/>
            <person name="Messina E."/>
            <person name="Richter M."/>
            <person name="Bargiela R."/>
            <person name="Peplies J."/>
            <person name="Huws S.A."/>
            <person name="Newbold C.J."/>
            <person name="Golyshin P.N."/>
            <person name="Simon M.A."/>
            <person name="Lopez G."/>
            <person name="Yakimov M.M."/>
            <person name="Ferrer M."/>
        </authorList>
    </citation>
    <scope>NUCLEOTIDE SEQUENCE</scope>
</reference>
<keyword evidence="3" id="KW-1015">Disulfide bond</keyword>
<keyword evidence="2" id="KW-0249">Electron transport</keyword>